<dbReference type="Pfam" id="PF07732">
    <property type="entry name" value="Cu-oxidase_3"/>
    <property type="match status" value="1"/>
</dbReference>
<dbReference type="EMBL" id="POTW01000119">
    <property type="protein sequence ID" value="PZF79752.1"/>
    <property type="molecule type" value="Genomic_DNA"/>
</dbReference>
<keyword evidence="13" id="KW-1185">Reference proteome</keyword>
<evidence type="ECO:0000256" key="9">
    <source>
        <dbReference type="ARBA" id="ARBA00048092"/>
    </source>
</evidence>
<evidence type="ECO:0000256" key="8">
    <source>
        <dbReference type="ARBA" id="ARBA00043090"/>
    </source>
</evidence>
<dbReference type="InterPro" id="IPR045087">
    <property type="entry name" value="Cu-oxidase_fam"/>
</dbReference>
<dbReference type="EC" id="1.16.3.4" evidence="5"/>
<evidence type="ECO:0000256" key="4">
    <source>
        <dbReference type="ARBA" id="ARBA00023002"/>
    </source>
</evidence>
<dbReference type="InterPro" id="IPR008972">
    <property type="entry name" value="Cupredoxin"/>
</dbReference>
<evidence type="ECO:0000256" key="3">
    <source>
        <dbReference type="ARBA" id="ARBA00022723"/>
    </source>
</evidence>
<proteinExistence type="inferred from homology"/>
<dbReference type="GO" id="GO:0016491">
    <property type="term" value="F:oxidoreductase activity"/>
    <property type="evidence" value="ECO:0007669"/>
    <property type="project" value="UniProtKB-KW"/>
</dbReference>
<dbReference type="SUPFAM" id="SSF49503">
    <property type="entry name" value="Cupredoxins"/>
    <property type="match status" value="3"/>
</dbReference>
<dbReference type="AlphaFoldDB" id="A0A2W2B195"/>
<dbReference type="Pfam" id="PF07731">
    <property type="entry name" value="Cu-oxidase_2"/>
    <property type="match status" value="1"/>
</dbReference>
<evidence type="ECO:0000256" key="7">
    <source>
        <dbReference type="ARBA" id="ARBA00042896"/>
    </source>
</evidence>
<dbReference type="InterPro" id="IPR011706">
    <property type="entry name" value="Cu-oxidase_C"/>
</dbReference>
<evidence type="ECO:0000313" key="12">
    <source>
        <dbReference type="EMBL" id="PZF79752.1"/>
    </source>
</evidence>
<gene>
    <name evidence="12" type="ORF">C1I92_29665</name>
</gene>
<accession>A0A2W2B195</accession>
<feature type="domain" description="Plastocyanin-like" evidence="10">
    <location>
        <begin position="367"/>
        <end position="481"/>
    </location>
</feature>
<evidence type="ECO:0000259" key="10">
    <source>
        <dbReference type="Pfam" id="PF07731"/>
    </source>
</evidence>
<evidence type="ECO:0000256" key="2">
    <source>
        <dbReference type="ARBA" id="ARBA00011245"/>
    </source>
</evidence>
<comment type="caution">
    <text evidence="12">The sequence shown here is derived from an EMBL/GenBank/DDBJ whole genome shotgun (WGS) entry which is preliminary data.</text>
</comment>
<dbReference type="RefSeq" id="WP_111258244.1">
    <property type="nucleotide sequence ID" value="NZ_POTW01000119.1"/>
</dbReference>
<comment type="subunit">
    <text evidence="2">Monomer.</text>
</comment>
<dbReference type="InterPro" id="IPR006311">
    <property type="entry name" value="TAT_signal"/>
</dbReference>
<name>A0A2W2B195_9ACTN</name>
<dbReference type="CDD" id="cd13890">
    <property type="entry name" value="CuRO_3_CueO_FtsP"/>
    <property type="match status" value="1"/>
</dbReference>
<comment type="catalytic activity">
    <reaction evidence="9">
        <text>4 Cu(+) + O2 + 4 H(+) = 4 Cu(2+) + 2 H2O</text>
        <dbReference type="Rhea" id="RHEA:30083"/>
        <dbReference type="ChEBI" id="CHEBI:15377"/>
        <dbReference type="ChEBI" id="CHEBI:15378"/>
        <dbReference type="ChEBI" id="CHEBI:15379"/>
        <dbReference type="ChEBI" id="CHEBI:29036"/>
        <dbReference type="ChEBI" id="CHEBI:49552"/>
        <dbReference type="EC" id="1.16.3.4"/>
    </reaction>
    <physiologicalReaction direction="left-to-right" evidence="9">
        <dbReference type="Rhea" id="RHEA:30084"/>
    </physiologicalReaction>
</comment>
<comment type="similarity">
    <text evidence="1">Belongs to the multicopper oxidase family.</text>
</comment>
<evidence type="ECO:0000256" key="6">
    <source>
        <dbReference type="ARBA" id="ARBA00041027"/>
    </source>
</evidence>
<dbReference type="GO" id="GO:0005507">
    <property type="term" value="F:copper ion binding"/>
    <property type="evidence" value="ECO:0007669"/>
    <property type="project" value="InterPro"/>
</dbReference>
<dbReference type="PROSITE" id="PS00080">
    <property type="entry name" value="MULTICOPPER_OXIDASE2"/>
    <property type="match status" value="1"/>
</dbReference>
<evidence type="ECO:0000256" key="1">
    <source>
        <dbReference type="ARBA" id="ARBA00010609"/>
    </source>
</evidence>
<dbReference type="PANTHER" id="PTHR48267">
    <property type="entry name" value="CUPREDOXIN SUPERFAMILY PROTEIN"/>
    <property type="match status" value="1"/>
</dbReference>
<sequence>MIDRRQLLKLGAFAGASALVPAERLAGVFRGQPSVAPEVPKFAVPLTVPPELRPRRLPERLDYYDVTMKEATAEILPGLKTPVWTYNGSFPGPTIRARAGRPVVVRQRNLLPEEAAVHLHGGNVPSGSDGMPGDEIPRNGSRYYFYPNAQPAATLWYHDHIHHQEAVRTYRGLAGLYLISDKAEDALGLPHGPYDVPLVIQDRFFNADGSFRLPGPGEFAGDVTLVNGRPHPVLEVERRPYRFRLLNASSFDGLLALSLSNGDAVQVIAGDGGLLPAPVPVRSVPLAPAERVEVVIDFSRYPIGTQIVLRNSLTIFGTAPEVMRFDVTRPASSGYHPLPAKLVPVRRLKESSARVRREFTLNLDPVTGKMVINGKEFDPERVDIEPRLGDTEIWTIVNAEKPALPIPHVFHTHLVRFQILDRNGQPPEPIEAGWKDSVNIEAGGWVRIIMKFGDFPGRYLYHCHLLGHADLGMMGQMNVRRRRHAKGRLS</sequence>
<dbReference type="Proteomes" id="UP000248764">
    <property type="component" value="Unassembled WGS sequence"/>
</dbReference>
<dbReference type="Gene3D" id="2.60.40.420">
    <property type="entry name" value="Cupredoxins - blue copper proteins"/>
    <property type="match status" value="3"/>
</dbReference>
<evidence type="ECO:0000256" key="5">
    <source>
        <dbReference type="ARBA" id="ARBA00038978"/>
    </source>
</evidence>
<keyword evidence="4" id="KW-0560">Oxidoreductase</keyword>
<evidence type="ECO:0000259" key="11">
    <source>
        <dbReference type="Pfam" id="PF07732"/>
    </source>
</evidence>
<dbReference type="InterPro" id="IPR011707">
    <property type="entry name" value="Cu-oxidase-like_N"/>
</dbReference>
<keyword evidence="3" id="KW-0479">Metal-binding</keyword>
<dbReference type="PROSITE" id="PS51318">
    <property type="entry name" value="TAT"/>
    <property type="match status" value="1"/>
</dbReference>
<feature type="domain" description="Plastocyanin-like" evidence="11">
    <location>
        <begin position="68"/>
        <end position="183"/>
    </location>
</feature>
<reference evidence="12 13" key="1">
    <citation type="submission" date="2018-01" db="EMBL/GenBank/DDBJ databases">
        <title>Draft genome sequence of Jiangella sp. GTF31.</title>
        <authorList>
            <person name="Sahin N."/>
            <person name="Ay H."/>
            <person name="Saygin H."/>
        </authorList>
    </citation>
    <scope>NUCLEOTIDE SEQUENCE [LARGE SCALE GENOMIC DNA]</scope>
    <source>
        <strain evidence="12 13">GTF31</strain>
    </source>
</reference>
<evidence type="ECO:0000313" key="13">
    <source>
        <dbReference type="Proteomes" id="UP000248764"/>
    </source>
</evidence>
<organism evidence="12 13">
    <name type="scientific">Jiangella anatolica</name>
    <dbReference type="NCBI Taxonomy" id="2670374"/>
    <lineage>
        <taxon>Bacteria</taxon>
        <taxon>Bacillati</taxon>
        <taxon>Actinomycetota</taxon>
        <taxon>Actinomycetes</taxon>
        <taxon>Jiangellales</taxon>
        <taxon>Jiangellaceae</taxon>
        <taxon>Jiangella</taxon>
    </lineage>
</organism>
<dbReference type="PANTHER" id="PTHR48267:SF1">
    <property type="entry name" value="BILIRUBIN OXIDASE"/>
    <property type="match status" value="1"/>
</dbReference>
<protein>
    <recommendedName>
        <fullName evidence="6">Multicopper oxidase CueO</fullName>
        <ecNumber evidence="5">1.16.3.4</ecNumber>
    </recommendedName>
    <alternativeName>
        <fullName evidence="7">Copper efflux oxidase</fullName>
    </alternativeName>
    <alternativeName>
        <fullName evidence="8">Cuprous oxidase</fullName>
    </alternativeName>
</protein>
<dbReference type="InterPro" id="IPR002355">
    <property type="entry name" value="Cu_oxidase_Cu_BS"/>
</dbReference>